<reference evidence="3" key="1">
    <citation type="submission" date="2017-04" db="EMBL/GenBank/DDBJ databases">
        <authorList>
            <person name="Varghese N."/>
            <person name="Submissions S."/>
        </authorList>
    </citation>
    <scope>NUCLEOTIDE SEQUENCE [LARGE SCALE GENOMIC DNA]</scope>
    <source>
        <strain evidence="3">LMG 29540</strain>
    </source>
</reference>
<evidence type="ECO:0000256" key="1">
    <source>
        <dbReference type="SAM" id="MobiDB-lite"/>
    </source>
</evidence>
<keyword evidence="3" id="KW-1185">Reference proteome</keyword>
<proteinExistence type="predicted"/>
<dbReference type="EMBL" id="FXAT01000014">
    <property type="protein sequence ID" value="SMG59747.1"/>
    <property type="molecule type" value="Genomic_DNA"/>
</dbReference>
<feature type="compositionally biased region" description="Basic and acidic residues" evidence="1">
    <location>
        <begin position="1"/>
        <end position="11"/>
    </location>
</feature>
<protein>
    <submittedName>
        <fullName evidence="2">Uncharacterized protein</fullName>
    </submittedName>
</protein>
<name>A0A1X7M211_9BURK</name>
<dbReference type="STRING" id="1515439.SAMN06265784_11423"/>
<organism evidence="2 3">
    <name type="scientific">Paraburkholderia susongensis</name>
    <dbReference type="NCBI Taxonomy" id="1515439"/>
    <lineage>
        <taxon>Bacteria</taxon>
        <taxon>Pseudomonadati</taxon>
        <taxon>Pseudomonadota</taxon>
        <taxon>Betaproteobacteria</taxon>
        <taxon>Burkholderiales</taxon>
        <taxon>Burkholderiaceae</taxon>
        <taxon>Paraburkholderia</taxon>
    </lineage>
</organism>
<evidence type="ECO:0000313" key="3">
    <source>
        <dbReference type="Proteomes" id="UP000193228"/>
    </source>
</evidence>
<evidence type="ECO:0000313" key="2">
    <source>
        <dbReference type="EMBL" id="SMG59747.1"/>
    </source>
</evidence>
<dbReference type="Proteomes" id="UP000193228">
    <property type="component" value="Unassembled WGS sequence"/>
</dbReference>
<gene>
    <name evidence="2" type="ORF">SAMN06265784_11423</name>
</gene>
<sequence length="54" mass="6290">MDSRGRLREKNTMAQPSQTTKAYDFRIVDSFVRTGRLRRGEGELMQRSSKGRLD</sequence>
<feature type="compositionally biased region" description="Polar residues" evidence="1">
    <location>
        <begin position="12"/>
        <end position="21"/>
    </location>
</feature>
<feature type="region of interest" description="Disordered" evidence="1">
    <location>
        <begin position="1"/>
        <end position="21"/>
    </location>
</feature>
<dbReference type="AlphaFoldDB" id="A0A1X7M211"/>
<accession>A0A1X7M211</accession>